<keyword evidence="3" id="KW-0238">DNA-binding</keyword>
<feature type="region of interest" description="Disordered" evidence="6">
    <location>
        <begin position="47"/>
        <end position="133"/>
    </location>
</feature>
<reference evidence="8 9" key="1">
    <citation type="journal article" date="2018" name="Science">
        <title>The opium poppy genome and morphinan production.</title>
        <authorList>
            <person name="Guo L."/>
            <person name="Winzer T."/>
            <person name="Yang X."/>
            <person name="Li Y."/>
            <person name="Ning Z."/>
            <person name="He Z."/>
            <person name="Teodor R."/>
            <person name="Lu Y."/>
            <person name="Bowser T.A."/>
            <person name="Graham I.A."/>
            <person name="Ye K."/>
        </authorList>
    </citation>
    <scope>NUCLEOTIDE SEQUENCE [LARGE SCALE GENOMIC DNA]</scope>
    <source>
        <strain evidence="9">cv. HN1</strain>
        <tissue evidence="8">Leaves</tissue>
    </source>
</reference>
<feature type="domain" description="AP2/ERF" evidence="7">
    <location>
        <begin position="130"/>
        <end position="187"/>
    </location>
</feature>
<dbReference type="PANTHER" id="PTHR31194:SF140">
    <property type="entry name" value="ETHYLENE-RESPONSIVE TRANSCRIPTION FACTOR CRF2"/>
    <property type="match status" value="1"/>
</dbReference>
<keyword evidence="4" id="KW-0804">Transcription</keyword>
<evidence type="ECO:0000313" key="8">
    <source>
        <dbReference type="EMBL" id="RZC77946.1"/>
    </source>
</evidence>
<evidence type="ECO:0000256" key="6">
    <source>
        <dbReference type="SAM" id="MobiDB-lite"/>
    </source>
</evidence>
<organism evidence="8 9">
    <name type="scientific">Papaver somniferum</name>
    <name type="common">Opium poppy</name>
    <dbReference type="NCBI Taxonomy" id="3469"/>
    <lineage>
        <taxon>Eukaryota</taxon>
        <taxon>Viridiplantae</taxon>
        <taxon>Streptophyta</taxon>
        <taxon>Embryophyta</taxon>
        <taxon>Tracheophyta</taxon>
        <taxon>Spermatophyta</taxon>
        <taxon>Magnoliopsida</taxon>
        <taxon>Ranunculales</taxon>
        <taxon>Papaveraceae</taxon>
        <taxon>Papaveroideae</taxon>
        <taxon>Papaver</taxon>
    </lineage>
</organism>
<protein>
    <recommendedName>
        <fullName evidence="7">AP2/ERF domain-containing protein</fullName>
    </recommendedName>
</protein>
<dbReference type="PRINTS" id="PR00367">
    <property type="entry name" value="ETHRSPELEMNT"/>
</dbReference>
<keyword evidence="2" id="KW-0805">Transcription regulation</keyword>
<evidence type="ECO:0000256" key="1">
    <source>
        <dbReference type="ARBA" id="ARBA00004123"/>
    </source>
</evidence>
<name>A0A4Y7KYG9_PAPSO</name>
<keyword evidence="9" id="KW-1185">Reference proteome</keyword>
<dbReference type="SUPFAM" id="SSF54171">
    <property type="entry name" value="DNA-binding domain"/>
    <property type="match status" value="1"/>
</dbReference>
<dbReference type="Proteomes" id="UP000316621">
    <property type="component" value="Chromosome 9"/>
</dbReference>
<dbReference type="InterPro" id="IPR050913">
    <property type="entry name" value="AP2/ERF_ERF"/>
</dbReference>
<comment type="subcellular location">
    <subcellularLocation>
        <location evidence="1">Nucleus</location>
    </subcellularLocation>
</comment>
<evidence type="ECO:0000313" key="9">
    <source>
        <dbReference type="Proteomes" id="UP000316621"/>
    </source>
</evidence>
<sequence>MEKHHSAVKLTDHVLKTKKVVQNQKSRTHSSENRTVINPKLVRFISTDAEATDSSGDEREEEEGRFVKRVKRHIREINIVTPPSPLPPPTPAKKLPSPTKRSQRRRRKSVNSQRSYRLTEADKASASRKKYRGVRQRPWGKWAAEIRDSHTKKRLWLGTFSSAEEAAMVYDEAAVRIKGADAILNFPSPVRRQLKSTVSQEPEAVCSLPSTSSAVRTSDHHIPYSLRHRTCSTVSSGGGGGGSLSSPTSVLRYGELTPLDNFSSVGDDDLLGYGGEFDFNIPMLDLPDLPYSDLAGEIDFGELDMNEFSQMIY</sequence>
<feature type="compositionally biased region" description="Pro residues" evidence="6">
    <location>
        <begin position="82"/>
        <end position="91"/>
    </location>
</feature>
<dbReference type="Gramene" id="RZC77946">
    <property type="protein sequence ID" value="RZC77946"/>
    <property type="gene ID" value="C5167_002145"/>
</dbReference>
<accession>A0A4Y7KYG9</accession>
<evidence type="ECO:0000256" key="4">
    <source>
        <dbReference type="ARBA" id="ARBA00023163"/>
    </source>
</evidence>
<evidence type="ECO:0000256" key="3">
    <source>
        <dbReference type="ARBA" id="ARBA00023125"/>
    </source>
</evidence>
<dbReference type="CDD" id="cd00018">
    <property type="entry name" value="AP2"/>
    <property type="match status" value="1"/>
</dbReference>
<dbReference type="InterPro" id="IPR036955">
    <property type="entry name" value="AP2/ERF_dom_sf"/>
</dbReference>
<dbReference type="PROSITE" id="PS51032">
    <property type="entry name" value="AP2_ERF"/>
    <property type="match status" value="1"/>
</dbReference>
<dbReference type="SMART" id="SM00380">
    <property type="entry name" value="AP2"/>
    <property type="match status" value="1"/>
</dbReference>
<evidence type="ECO:0000256" key="2">
    <source>
        <dbReference type="ARBA" id="ARBA00023015"/>
    </source>
</evidence>
<dbReference type="FunFam" id="3.30.730.10:FF:000001">
    <property type="entry name" value="Ethylene-responsive transcription factor 2"/>
    <property type="match status" value="1"/>
</dbReference>
<dbReference type="InterPro" id="IPR001471">
    <property type="entry name" value="AP2/ERF_dom"/>
</dbReference>
<dbReference type="OMA" id="VEALWPT"/>
<dbReference type="Pfam" id="PF00847">
    <property type="entry name" value="AP2"/>
    <property type="match status" value="1"/>
</dbReference>
<dbReference type="EMBL" id="CM010723">
    <property type="protein sequence ID" value="RZC77946.1"/>
    <property type="molecule type" value="Genomic_DNA"/>
</dbReference>
<dbReference type="AlphaFoldDB" id="A0A4Y7KYG9"/>
<dbReference type="InterPro" id="IPR016177">
    <property type="entry name" value="DNA-bd_dom_sf"/>
</dbReference>
<dbReference type="PIRSF" id="PIRSF038123">
    <property type="entry name" value="PTI6"/>
    <property type="match status" value="1"/>
</dbReference>
<proteinExistence type="predicted"/>
<dbReference type="GO" id="GO:0003677">
    <property type="term" value="F:DNA binding"/>
    <property type="evidence" value="ECO:0007669"/>
    <property type="project" value="UniProtKB-KW"/>
</dbReference>
<dbReference type="Gene3D" id="3.30.730.10">
    <property type="entry name" value="AP2/ERF domain"/>
    <property type="match status" value="1"/>
</dbReference>
<evidence type="ECO:0000259" key="7">
    <source>
        <dbReference type="PROSITE" id="PS51032"/>
    </source>
</evidence>
<dbReference type="GO" id="GO:0005634">
    <property type="term" value="C:nucleus"/>
    <property type="evidence" value="ECO:0007669"/>
    <property type="project" value="UniProtKB-SubCell"/>
</dbReference>
<evidence type="ECO:0000256" key="5">
    <source>
        <dbReference type="ARBA" id="ARBA00023242"/>
    </source>
</evidence>
<dbReference type="GO" id="GO:0003700">
    <property type="term" value="F:DNA-binding transcription factor activity"/>
    <property type="evidence" value="ECO:0007669"/>
    <property type="project" value="InterPro"/>
</dbReference>
<gene>
    <name evidence="8" type="ORF">C5167_002145</name>
</gene>
<keyword evidence="5" id="KW-0539">Nucleus</keyword>
<dbReference type="PANTHER" id="PTHR31194">
    <property type="entry name" value="SHN SHINE , DNA BINDING / TRANSCRIPTION FACTOR"/>
    <property type="match status" value="1"/>
</dbReference>